<feature type="compositionally biased region" description="Polar residues" evidence="1">
    <location>
        <begin position="48"/>
        <end position="87"/>
    </location>
</feature>
<name>A0A6P8KIR3_DROMA</name>
<sequence length="144" mass="15114">MYILCVRCDDSMAKLELKLIGIAIFLVAALEAQETPAAESSPASPTAGETSPVTEGSSIGETTQTTVAGSEVTGSPTNSTGMVNSTDIPDPNASPDPENGGDPFVKPGSHIKGPRHVRAHDGFHSLKTEKHWATWNDAFTTPRP</sequence>
<feature type="compositionally biased region" description="Basic and acidic residues" evidence="1">
    <location>
        <begin position="119"/>
        <end position="132"/>
    </location>
</feature>
<dbReference type="GeneID" id="117146667"/>
<evidence type="ECO:0000313" key="4">
    <source>
        <dbReference type="RefSeq" id="XP_033168908.1"/>
    </source>
</evidence>
<protein>
    <submittedName>
        <fullName evidence="4">Uncharacterized protein LOC117146667</fullName>
    </submittedName>
</protein>
<proteinExistence type="predicted"/>
<feature type="signal peptide" evidence="2">
    <location>
        <begin position="1"/>
        <end position="32"/>
    </location>
</feature>
<keyword evidence="3" id="KW-1185">Reference proteome</keyword>
<keyword evidence="2" id="KW-0732">Signal</keyword>
<reference evidence="4" key="1">
    <citation type="submission" date="2025-08" db="UniProtKB">
        <authorList>
            <consortium name="RefSeq"/>
        </authorList>
    </citation>
    <scope>IDENTIFICATION</scope>
    <source>
        <strain evidence="4">Mau12</strain>
        <tissue evidence="4">Whole Body</tissue>
    </source>
</reference>
<dbReference type="Proteomes" id="UP000515162">
    <property type="component" value="Chromosome 2L"/>
</dbReference>
<feature type="chain" id="PRO_5028355117" evidence="2">
    <location>
        <begin position="33"/>
        <end position="144"/>
    </location>
</feature>
<evidence type="ECO:0000256" key="1">
    <source>
        <dbReference type="SAM" id="MobiDB-lite"/>
    </source>
</evidence>
<evidence type="ECO:0000313" key="3">
    <source>
        <dbReference type="Proteomes" id="UP000515162"/>
    </source>
</evidence>
<feature type="compositionally biased region" description="Low complexity" evidence="1">
    <location>
        <begin position="36"/>
        <end position="47"/>
    </location>
</feature>
<feature type="region of interest" description="Disordered" evidence="1">
    <location>
        <begin position="36"/>
        <end position="144"/>
    </location>
</feature>
<accession>A0A6P8KIR3</accession>
<dbReference type="AlphaFoldDB" id="A0A6P8KIR3"/>
<organism evidence="3 4">
    <name type="scientific">Drosophila mauritiana</name>
    <name type="common">Fruit fly</name>
    <dbReference type="NCBI Taxonomy" id="7226"/>
    <lineage>
        <taxon>Eukaryota</taxon>
        <taxon>Metazoa</taxon>
        <taxon>Ecdysozoa</taxon>
        <taxon>Arthropoda</taxon>
        <taxon>Hexapoda</taxon>
        <taxon>Insecta</taxon>
        <taxon>Pterygota</taxon>
        <taxon>Neoptera</taxon>
        <taxon>Endopterygota</taxon>
        <taxon>Diptera</taxon>
        <taxon>Brachycera</taxon>
        <taxon>Muscomorpha</taxon>
        <taxon>Ephydroidea</taxon>
        <taxon>Drosophilidae</taxon>
        <taxon>Drosophila</taxon>
        <taxon>Sophophora</taxon>
    </lineage>
</organism>
<dbReference type="RefSeq" id="XP_033168908.1">
    <property type="nucleotide sequence ID" value="XM_033313017.1"/>
</dbReference>
<evidence type="ECO:0000256" key="2">
    <source>
        <dbReference type="SAM" id="SignalP"/>
    </source>
</evidence>
<gene>
    <name evidence="4" type="primary">LOC117146667</name>
</gene>